<reference evidence="2 3" key="1">
    <citation type="submission" date="2019-03" db="EMBL/GenBank/DDBJ databases">
        <title>Genomics of glacier-inhabiting Cryobacterium strains.</title>
        <authorList>
            <person name="Liu Q."/>
            <person name="Xin Y.-H."/>
        </authorList>
    </citation>
    <scope>NUCLEOTIDE SEQUENCE [LARGE SCALE GENOMIC DNA]</scope>
    <source>
        <strain evidence="2 3">Hh14</strain>
    </source>
</reference>
<dbReference type="EMBL" id="SOHE01000003">
    <property type="protein sequence ID" value="TFD55824.1"/>
    <property type="molecule type" value="Genomic_DNA"/>
</dbReference>
<feature type="transmembrane region" description="Helical" evidence="1">
    <location>
        <begin position="101"/>
        <end position="118"/>
    </location>
</feature>
<proteinExistence type="predicted"/>
<feature type="transmembrane region" description="Helical" evidence="1">
    <location>
        <begin position="76"/>
        <end position="95"/>
    </location>
</feature>
<dbReference type="AlphaFoldDB" id="A0A4R9AB03"/>
<keyword evidence="1" id="KW-0812">Transmembrane</keyword>
<evidence type="ECO:0000256" key="1">
    <source>
        <dbReference type="SAM" id="Phobius"/>
    </source>
</evidence>
<dbReference type="InterPro" id="IPR046548">
    <property type="entry name" value="DUF6804"/>
</dbReference>
<dbReference type="Pfam" id="PF20619">
    <property type="entry name" value="DUF6804"/>
    <property type="match status" value="1"/>
</dbReference>
<comment type="caution">
    <text evidence="2">The sequence shown here is derived from an EMBL/GenBank/DDBJ whole genome shotgun (WGS) entry which is preliminary data.</text>
</comment>
<keyword evidence="3" id="KW-1185">Reference proteome</keyword>
<keyword evidence="1" id="KW-0472">Membrane</keyword>
<dbReference type="OrthoDB" id="5125716at2"/>
<feature type="transmembrane region" description="Helical" evidence="1">
    <location>
        <begin position="21"/>
        <end position="47"/>
    </location>
</feature>
<accession>A0A4R9AB03</accession>
<dbReference type="RefSeq" id="WP_134517611.1">
    <property type="nucleotide sequence ID" value="NZ_SOHE01000003.1"/>
</dbReference>
<keyword evidence="1" id="KW-1133">Transmembrane helix</keyword>
<evidence type="ECO:0000313" key="2">
    <source>
        <dbReference type="EMBL" id="TFD55824.1"/>
    </source>
</evidence>
<feature type="transmembrane region" description="Helical" evidence="1">
    <location>
        <begin position="53"/>
        <end position="71"/>
    </location>
</feature>
<sequence>MSTKSNKRTKSTKKRAFGTPAAPTFVRSGLAPGLLGALVLLAGFVLIDGEGFTIIRYAVSILALILCVFVIQAKTWWLLVLLVPIAVLWNPVVVIPLEGRGWLAAQFIAALTFVVVGIRNKVPVRRE</sequence>
<gene>
    <name evidence="2" type="ORF">E3T55_00420</name>
</gene>
<protein>
    <submittedName>
        <fullName evidence="2">Uncharacterized protein</fullName>
    </submittedName>
</protein>
<dbReference type="Proteomes" id="UP000297447">
    <property type="component" value="Unassembled WGS sequence"/>
</dbReference>
<name>A0A4R9AB03_9MICO</name>
<evidence type="ECO:0000313" key="3">
    <source>
        <dbReference type="Proteomes" id="UP000297447"/>
    </source>
</evidence>
<organism evidence="2 3">
    <name type="scientific">Cryobacterium frigoriphilum</name>
    <dbReference type="NCBI Taxonomy" id="1259150"/>
    <lineage>
        <taxon>Bacteria</taxon>
        <taxon>Bacillati</taxon>
        <taxon>Actinomycetota</taxon>
        <taxon>Actinomycetes</taxon>
        <taxon>Micrococcales</taxon>
        <taxon>Microbacteriaceae</taxon>
        <taxon>Cryobacterium</taxon>
    </lineage>
</organism>